<dbReference type="RefSeq" id="WP_172686442.1">
    <property type="nucleotide sequence ID" value="NZ_BSFH01000073.1"/>
</dbReference>
<reference evidence="3" key="1">
    <citation type="journal article" date="2014" name="Int. J. Syst. Evol. Microbiol.">
        <title>Complete genome sequence of Corynebacterium casei LMG S-19264T (=DSM 44701T), isolated from a smear-ripened cheese.</title>
        <authorList>
            <consortium name="US DOE Joint Genome Institute (JGI-PGF)"/>
            <person name="Walter F."/>
            <person name="Albersmeier A."/>
            <person name="Kalinowski J."/>
            <person name="Ruckert C."/>
        </authorList>
    </citation>
    <scope>NUCLEOTIDE SEQUENCE</scope>
    <source>
        <strain evidence="3">VKM B-2222</strain>
    </source>
</reference>
<accession>A0A0G3B2S2</accession>
<feature type="domain" description="DNA-binding phage zinc finger" evidence="1">
    <location>
        <begin position="8"/>
        <end position="50"/>
    </location>
</feature>
<keyword evidence="4" id="KW-1185">Reference proteome</keyword>
<gene>
    <name evidence="3" type="ORF">GCM10017635_27030</name>
    <name evidence="2" type="ORF">pKON1_p27</name>
</gene>
<dbReference type="AlphaFoldDB" id="A0A0G3B2S2"/>
<proteinExistence type="predicted"/>
<keyword evidence="2" id="KW-0614">Plasmid</keyword>
<organism evidence="2">
    <name type="scientific">Paracoccus kondratievae</name>
    <dbReference type="NCBI Taxonomy" id="135740"/>
    <lineage>
        <taxon>Bacteria</taxon>
        <taxon>Pseudomonadati</taxon>
        <taxon>Pseudomonadota</taxon>
        <taxon>Alphaproteobacteria</taxon>
        <taxon>Rhodobacterales</taxon>
        <taxon>Paracoccaceae</taxon>
        <taxon>Paracoccus</taxon>
    </lineage>
</organism>
<reference evidence="3" key="3">
    <citation type="submission" date="2023-01" db="EMBL/GenBank/DDBJ databases">
        <authorList>
            <person name="Sun Q."/>
            <person name="Evtushenko L."/>
        </authorList>
    </citation>
    <scope>NUCLEOTIDE SEQUENCE</scope>
    <source>
        <strain evidence="3">VKM B-2222</strain>
    </source>
</reference>
<evidence type="ECO:0000259" key="1">
    <source>
        <dbReference type="Pfam" id="PF24623"/>
    </source>
</evidence>
<geneLocation type="plasmid" evidence="2">
    <name>pKON1</name>
</geneLocation>
<dbReference type="EMBL" id="BSFH01000073">
    <property type="protein sequence ID" value="GLK65229.1"/>
    <property type="molecule type" value="Genomic_DNA"/>
</dbReference>
<name>A0A0G3B2S2_9RHOB</name>
<reference evidence="2" key="2">
    <citation type="journal article" date="2015" name="Plasmid">
        <title>Maintenance and genetic load of plasmid pKON1 of Paracoccus kondratievae, containing a highly efficient toxin-antitoxin module of the hipAB family.</title>
        <authorList>
            <person name="Czarnecki J."/>
            <person name="Dziewit L."/>
            <person name="Kowalski L."/>
            <person name="Ochnio M."/>
            <person name="Bartosik D."/>
        </authorList>
    </citation>
    <scope>NUCLEOTIDE SEQUENCE</scope>
    <source>
        <strain evidence="2">NCIMB 13773</strain>
        <plasmid evidence="2">pKON1</plasmid>
    </source>
</reference>
<dbReference type="InterPro" id="IPR056911">
    <property type="entry name" value="Phage_Znf_bind_put"/>
</dbReference>
<evidence type="ECO:0000313" key="3">
    <source>
        <dbReference type="EMBL" id="GLK65229.1"/>
    </source>
</evidence>
<dbReference type="EMBL" id="KP294352">
    <property type="protein sequence ID" value="AKJ20421.1"/>
    <property type="molecule type" value="Genomic_DNA"/>
</dbReference>
<sequence length="77" mass="8388">MPDFTAFRHPVLAVPCPVCRAPVGIWCGNSIGLPSAELHAARSIEAERAFIDQHGPDAAIIRVATGWQIDRRGLIRD</sequence>
<protein>
    <recommendedName>
        <fullName evidence="1">DNA-binding phage zinc finger domain-containing protein</fullName>
    </recommendedName>
</protein>
<evidence type="ECO:0000313" key="4">
    <source>
        <dbReference type="Proteomes" id="UP001143349"/>
    </source>
</evidence>
<dbReference type="Proteomes" id="UP001143349">
    <property type="component" value="Unassembled WGS sequence"/>
</dbReference>
<evidence type="ECO:0000313" key="2">
    <source>
        <dbReference type="EMBL" id="AKJ20421.1"/>
    </source>
</evidence>
<dbReference type="Pfam" id="PF24623">
    <property type="entry name" value="Phage_zn_bind_8"/>
    <property type="match status" value="1"/>
</dbReference>